<dbReference type="Proteomes" id="UP000821845">
    <property type="component" value="Chromosome 4"/>
</dbReference>
<keyword evidence="2" id="KW-1185">Reference proteome</keyword>
<evidence type="ECO:0000313" key="2">
    <source>
        <dbReference type="Proteomes" id="UP000821845"/>
    </source>
</evidence>
<gene>
    <name evidence="1" type="ORF">HPB50_011244</name>
</gene>
<name>A0ACB7SGX3_HYAAI</name>
<accession>A0ACB7SGX3</accession>
<organism evidence="1 2">
    <name type="scientific">Hyalomma asiaticum</name>
    <name type="common">Tick</name>
    <dbReference type="NCBI Taxonomy" id="266040"/>
    <lineage>
        <taxon>Eukaryota</taxon>
        <taxon>Metazoa</taxon>
        <taxon>Ecdysozoa</taxon>
        <taxon>Arthropoda</taxon>
        <taxon>Chelicerata</taxon>
        <taxon>Arachnida</taxon>
        <taxon>Acari</taxon>
        <taxon>Parasitiformes</taxon>
        <taxon>Ixodida</taxon>
        <taxon>Ixodoidea</taxon>
        <taxon>Ixodidae</taxon>
        <taxon>Hyalomminae</taxon>
        <taxon>Hyalomma</taxon>
    </lineage>
</organism>
<protein>
    <submittedName>
        <fullName evidence="1">Uncharacterized protein</fullName>
    </submittedName>
</protein>
<reference evidence="1" key="1">
    <citation type="submission" date="2020-05" db="EMBL/GenBank/DDBJ databases">
        <title>Large-scale comparative analyses of tick genomes elucidate their genetic diversity and vector capacities.</title>
        <authorList>
            <person name="Jia N."/>
            <person name="Wang J."/>
            <person name="Shi W."/>
            <person name="Du L."/>
            <person name="Sun Y."/>
            <person name="Zhan W."/>
            <person name="Jiang J."/>
            <person name="Wang Q."/>
            <person name="Zhang B."/>
            <person name="Ji P."/>
            <person name="Sakyi L.B."/>
            <person name="Cui X."/>
            <person name="Yuan T."/>
            <person name="Jiang B."/>
            <person name="Yang W."/>
            <person name="Lam T.T.-Y."/>
            <person name="Chang Q."/>
            <person name="Ding S."/>
            <person name="Wang X."/>
            <person name="Zhu J."/>
            <person name="Ruan X."/>
            <person name="Zhao L."/>
            <person name="Wei J."/>
            <person name="Que T."/>
            <person name="Du C."/>
            <person name="Cheng J."/>
            <person name="Dai P."/>
            <person name="Han X."/>
            <person name="Huang E."/>
            <person name="Gao Y."/>
            <person name="Liu J."/>
            <person name="Shao H."/>
            <person name="Ye R."/>
            <person name="Li L."/>
            <person name="Wei W."/>
            <person name="Wang X."/>
            <person name="Wang C."/>
            <person name="Yang T."/>
            <person name="Huo Q."/>
            <person name="Li W."/>
            <person name="Guo W."/>
            <person name="Chen H."/>
            <person name="Zhou L."/>
            <person name="Ni X."/>
            <person name="Tian J."/>
            <person name="Zhou Y."/>
            <person name="Sheng Y."/>
            <person name="Liu T."/>
            <person name="Pan Y."/>
            <person name="Xia L."/>
            <person name="Li J."/>
            <person name="Zhao F."/>
            <person name="Cao W."/>
        </authorList>
    </citation>
    <scope>NUCLEOTIDE SEQUENCE</scope>
    <source>
        <strain evidence="1">Hyas-2018</strain>
    </source>
</reference>
<evidence type="ECO:0000313" key="1">
    <source>
        <dbReference type="EMBL" id="KAH6932988.1"/>
    </source>
</evidence>
<dbReference type="EMBL" id="CM023484">
    <property type="protein sequence ID" value="KAH6932988.1"/>
    <property type="molecule type" value="Genomic_DNA"/>
</dbReference>
<proteinExistence type="predicted"/>
<sequence>MLPSTIPILPWEEVGGRPCTSWSRPGPRRSHSLRVTKTTGCAKHQTSTADHMLRPLKAGEWVWVPDVNSPMTILGPAQRLHSYVAETPTDVPSATRYLRMPPHTFDTLLHLVRSHIKRKDTNFRKAISSEHRLAQTVRFLAAGNTLRTSCFNFLNGHSTACNTVSSVCKALWDVLGPVYVACPSSADEWLQIASEFEELWNMPHCVGEIDGKHVAIECPAKSGSEDHKYKNFFSKSMLAISDACYSYTCALNAFLYVEVGHHGSDSDGGVFSRSELHKAVTSNNQGFPHDTLLGNTGNVPFYLVGDEAFPLKTY</sequence>
<comment type="caution">
    <text evidence="1">The sequence shown here is derived from an EMBL/GenBank/DDBJ whole genome shotgun (WGS) entry which is preliminary data.</text>
</comment>